<dbReference type="EMBL" id="SRLO01000618">
    <property type="protein sequence ID" value="TNN50399.1"/>
    <property type="molecule type" value="Genomic_DNA"/>
</dbReference>
<comment type="caution">
    <text evidence="2">The sequence shown here is derived from an EMBL/GenBank/DDBJ whole genome shotgun (WGS) entry which is preliminary data.</text>
</comment>
<sequence length="115" mass="12483">MDSGERKEAEGLGGVCGDQSDEEFEKKKELDKSKNATDVNALNGLVHEEESLIQAGVHFTVVMALRGSTLRLCTRPFESSPSHRTGAGANAGPITTIICYEYFPLVSVYEEASKM</sequence>
<evidence type="ECO:0000313" key="2">
    <source>
        <dbReference type="EMBL" id="TNN50399.1"/>
    </source>
</evidence>
<feature type="compositionally biased region" description="Basic and acidic residues" evidence="1">
    <location>
        <begin position="1"/>
        <end position="10"/>
    </location>
</feature>
<dbReference type="AlphaFoldDB" id="A0A4Z2GAF1"/>
<evidence type="ECO:0000256" key="1">
    <source>
        <dbReference type="SAM" id="MobiDB-lite"/>
    </source>
</evidence>
<protein>
    <submittedName>
        <fullName evidence="2">Uncharacterized protein</fullName>
    </submittedName>
</protein>
<gene>
    <name evidence="2" type="ORF">EYF80_039386</name>
</gene>
<name>A0A4Z2GAF1_9TELE</name>
<accession>A0A4Z2GAF1</accession>
<reference evidence="2 3" key="1">
    <citation type="submission" date="2019-03" db="EMBL/GenBank/DDBJ databases">
        <title>First draft genome of Liparis tanakae, snailfish: a comprehensive survey of snailfish specific genes.</title>
        <authorList>
            <person name="Kim W."/>
            <person name="Song I."/>
            <person name="Jeong J.-H."/>
            <person name="Kim D."/>
            <person name="Kim S."/>
            <person name="Ryu S."/>
            <person name="Song J.Y."/>
            <person name="Lee S.K."/>
        </authorList>
    </citation>
    <scope>NUCLEOTIDE SEQUENCE [LARGE SCALE GENOMIC DNA]</scope>
    <source>
        <tissue evidence="2">Muscle</tissue>
    </source>
</reference>
<proteinExistence type="predicted"/>
<dbReference type="Proteomes" id="UP000314294">
    <property type="component" value="Unassembled WGS sequence"/>
</dbReference>
<feature type="compositionally biased region" description="Basic and acidic residues" evidence="1">
    <location>
        <begin position="24"/>
        <end position="33"/>
    </location>
</feature>
<keyword evidence="3" id="KW-1185">Reference proteome</keyword>
<feature type="region of interest" description="Disordered" evidence="1">
    <location>
        <begin position="1"/>
        <end position="33"/>
    </location>
</feature>
<organism evidence="2 3">
    <name type="scientific">Liparis tanakae</name>
    <name type="common">Tanaka's snailfish</name>
    <dbReference type="NCBI Taxonomy" id="230148"/>
    <lineage>
        <taxon>Eukaryota</taxon>
        <taxon>Metazoa</taxon>
        <taxon>Chordata</taxon>
        <taxon>Craniata</taxon>
        <taxon>Vertebrata</taxon>
        <taxon>Euteleostomi</taxon>
        <taxon>Actinopterygii</taxon>
        <taxon>Neopterygii</taxon>
        <taxon>Teleostei</taxon>
        <taxon>Neoteleostei</taxon>
        <taxon>Acanthomorphata</taxon>
        <taxon>Eupercaria</taxon>
        <taxon>Perciformes</taxon>
        <taxon>Cottioidei</taxon>
        <taxon>Cottales</taxon>
        <taxon>Liparidae</taxon>
        <taxon>Liparis</taxon>
    </lineage>
</organism>
<evidence type="ECO:0000313" key="3">
    <source>
        <dbReference type="Proteomes" id="UP000314294"/>
    </source>
</evidence>